<evidence type="ECO:0000256" key="5">
    <source>
        <dbReference type="ARBA" id="ARBA00022448"/>
    </source>
</evidence>
<proteinExistence type="inferred from homology"/>
<dbReference type="PANTHER" id="PTHR42996">
    <property type="entry name" value="PHOSPHATE-BINDING PROTEIN PSTS"/>
    <property type="match status" value="1"/>
</dbReference>
<dbReference type="InterPro" id="IPR005673">
    <property type="entry name" value="ABC_phos-bd_PstS"/>
</dbReference>
<dbReference type="InterPro" id="IPR024370">
    <property type="entry name" value="PBP_domain"/>
</dbReference>
<dbReference type="CDD" id="cd13565">
    <property type="entry name" value="PBP2_PstS"/>
    <property type="match status" value="1"/>
</dbReference>
<accession>A0A6J4VXX5</accession>
<dbReference type="GO" id="GO:0042301">
    <property type="term" value="F:phosphate ion binding"/>
    <property type="evidence" value="ECO:0007669"/>
    <property type="project" value="InterPro"/>
</dbReference>
<comment type="similarity">
    <text evidence="2">Belongs to the PstS family.</text>
</comment>
<dbReference type="GO" id="GO:0043190">
    <property type="term" value="C:ATP-binding cassette (ABC) transporter complex"/>
    <property type="evidence" value="ECO:0007669"/>
    <property type="project" value="InterPro"/>
</dbReference>
<organism evidence="8">
    <name type="scientific">uncultured Thermomicrobiales bacterium</name>
    <dbReference type="NCBI Taxonomy" id="1645740"/>
    <lineage>
        <taxon>Bacteria</taxon>
        <taxon>Pseudomonadati</taxon>
        <taxon>Thermomicrobiota</taxon>
        <taxon>Thermomicrobia</taxon>
        <taxon>Thermomicrobiales</taxon>
        <taxon>environmental samples</taxon>
    </lineage>
</organism>
<sequence>MEPKGTRRVIVTGQAHRPAGKPLGLLSLILGLTVFVTACGGGTPTNTVAPAATTAPTTAAVTRTTAATTGAAAQATTTRATTTAAASTATRATTTTAAVTTATRATSTTVAGGVGTATRTSTAAGTAVASATAVPLGTGVAAATPNASIAIAGPFPGEANALNGTGATFPQPLYNRWFDDYSRLTNVRVNYQGSGSGAGKNAIRDGTADFAGSDSPMTNQEQDAARGRCGENILHIPTTLGAIVIAYNLPGVTQTLRMDGDTIAGIFSAQITRWNDQRIAALNPGVTLPNQEIIVVRRSDSSGTTQNFTEFLSSANQQWRSTLRSGTTINWPGSTLGAQGNQGVAGEIRNNQYAVGYVELAFAKQSQLPFADVRNQAGNFVTANADSVTAAGQAQAPTLPEDLRGFITNAPGAQSYPITAITWILVCPRQTDQAKAVALTRLLWWSTHEGQRLNAELDYAPLPNALVVRGEQFINQVTVNGQRAFPGR</sequence>
<protein>
    <recommendedName>
        <fullName evidence="4">Phosphate-binding protein PstS</fullName>
    </recommendedName>
</protein>
<evidence type="ECO:0000256" key="6">
    <source>
        <dbReference type="ARBA" id="ARBA00022592"/>
    </source>
</evidence>
<feature type="domain" description="PBP" evidence="7">
    <location>
        <begin position="158"/>
        <end position="437"/>
    </location>
</feature>
<evidence type="ECO:0000259" key="7">
    <source>
        <dbReference type="Pfam" id="PF12849"/>
    </source>
</evidence>
<dbReference type="GO" id="GO:0035435">
    <property type="term" value="P:phosphate ion transmembrane transport"/>
    <property type="evidence" value="ECO:0007669"/>
    <property type="project" value="InterPro"/>
</dbReference>
<reference evidence="8" key="1">
    <citation type="submission" date="2020-02" db="EMBL/GenBank/DDBJ databases">
        <authorList>
            <person name="Meier V. D."/>
        </authorList>
    </citation>
    <scope>NUCLEOTIDE SEQUENCE</scope>
    <source>
        <strain evidence="8">AVDCRST_MAG88</strain>
    </source>
</reference>
<dbReference type="Gene3D" id="3.40.190.10">
    <property type="entry name" value="Periplasmic binding protein-like II"/>
    <property type="match status" value="2"/>
</dbReference>
<gene>
    <name evidence="8" type="ORF">AVDCRST_MAG88-4516</name>
</gene>
<dbReference type="NCBIfam" id="TIGR00975">
    <property type="entry name" value="3a0107s03"/>
    <property type="match status" value="1"/>
</dbReference>
<evidence type="ECO:0000256" key="4">
    <source>
        <dbReference type="ARBA" id="ARBA00021889"/>
    </source>
</evidence>
<evidence type="ECO:0000256" key="1">
    <source>
        <dbReference type="ARBA" id="ARBA00002841"/>
    </source>
</evidence>
<evidence type="ECO:0000313" key="8">
    <source>
        <dbReference type="EMBL" id="CAA9589128.1"/>
    </source>
</evidence>
<dbReference type="AlphaFoldDB" id="A0A6J4VXX5"/>
<dbReference type="PANTHER" id="PTHR42996:SF1">
    <property type="entry name" value="PHOSPHATE-BINDING PROTEIN PSTS"/>
    <property type="match status" value="1"/>
</dbReference>
<evidence type="ECO:0000256" key="2">
    <source>
        <dbReference type="ARBA" id="ARBA00008725"/>
    </source>
</evidence>
<dbReference type="EMBL" id="CADCWM010001155">
    <property type="protein sequence ID" value="CAA9589128.1"/>
    <property type="molecule type" value="Genomic_DNA"/>
</dbReference>
<dbReference type="InterPro" id="IPR050962">
    <property type="entry name" value="Phosphate-bind_PstS"/>
</dbReference>
<comment type="subunit">
    <text evidence="3">The complex is composed of two ATP-binding proteins (PstB), two transmembrane proteins (PstC and PstA) and a solute-binding protein (PstS).</text>
</comment>
<name>A0A6J4VXX5_9BACT</name>
<evidence type="ECO:0000256" key="3">
    <source>
        <dbReference type="ARBA" id="ARBA00011529"/>
    </source>
</evidence>
<keyword evidence="6" id="KW-0592">Phosphate transport</keyword>
<dbReference type="Pfam" id="PF12849">
    <property type="entry name" value="PBP_like_2"/>
    <property type="match status" value="1"/>
</dbReference>
<keyword evidence="5" id="KW-0813">Transport</keyword>
<comment type="function">
    <text evidence="1">Part of the ABC transporter complex PstSACB involved in phosphate import.</text>
</comment>
<dbReference type="SUPFAM" id="SSF53850">
    <property type="entry name" value="Periplasmic binding protein-like II"/>
    <property type="match status" value="1"/>
</dbReference>